<dbReference type="InterPro" id="IPR004846">
    <property type="entry name" value="T2SS/T3SS_dom"/>
</dbReference>
<dbReference type="PANTHER" id="PTHR30332:SF25">
    <property type="entry name" value="SECRETIN XPSD"/>
    <property type="match status" value="1"/>
</dbReference>
<feature type="compositionally biased region" description="Low complexity" evidence="11">
    <location>
        <begin position="393"/>
        <end position="406"/>
    </location>
</feature>
<evidence type="ECO:0000256" key="11">
    <source>
        <dbReference type="SAM" id="MobiDB-lite"/>
    </source>
</evidence>
<feature type="domain" description="NolW-like" evidence="14">
    <location>
        <begin position="191"/>
        <end position="249"/>
    </location>
</feature>
<dbReference type="GO" id="GO:0009279">
    <property type="term" value="C:cell outer membrane"/>
    <property type="evidence" value="ECO:0007669"/>
    <property type="project" value="UniProtKB-SubCell"/>
</dbReference>
<keyword evidence="17" id="KW-1185">Reference proteome</keyword>
<dbReference type="Pfam" id="PF03958">
    <property type="entry name" value="Secretin_N"/>
    <property type="match status" value="3"/>
</dbReference>
<evidence type="ECO:0000256" key="8">
    <source>
        <dbReference type="ARBA" id="ARBA00023136"/>
    </source>
</evidence>
<dbReference type="Pfam" id="PF21305">
    <property type="entry name" value="type_II_gspD_N0"/>
    <property type="match status" value="1"/>
</dbReference>
<evidence type="ECO:0000256" key="7">
    <source>
        <dbReference type="ARBA" id="ARBA00022927"/>
    </source>
</evidence>
<dbReference type="PROSITE" id="PS51257">
    <property type="entry name" value="PROKAR_LIPOPROTEIN"/>
    <property type="match status" value="1"/>
</dbReference>
<dbReference type="InterPro" id="IPR005644">
    <property type="entry name" value="NolW-like"/>
</dbReference>
<dbReference type="InterPro" id="IPR049371">
    <property type="entry name" value="GspD-like_N0"/>
</dbReference>
<feature type="domain" description="NolW-like" evidence="14">
    <location>
        <begin position="257"/>
        <end position="334"/>
    </location>
</feature>
<dbReference type="AlphaFoldDB" id="A0A5P1R982"/>
<dbReference type="Gene3D" id="3.30.1370.120">
    <property type="match status" value="3"/>
</dbReference>
<feature type="domain" description="NolW-like" evidence="14">
    <location>
        <begin position="343"/>
        <end position="452"/>
    </location>
</feature>
<evidence type="ECO:0000256" key="3">
    <source>
        <dbReference type="ARBA" id="ARBA00022448"/>
    </source>
</evidence>
<feature type="domain" description="GspD-like N0" evidence="15">
    <location>
        <begin position="95"/>
        <end position="159"/>
    </location>
</feature>
<gene>
    <name evidence="16" type="primary">gspD</name>
    <name evidence="16" type="ORF">F0U83_03515</name>
</gene>
<evidence type="ECO:0000256" key="5">
    <source>
        <dbReference type="ARBA" id="ARBA00022692"/>
    </source>
</evidence>
<dbReference type="InterPro" id="IPR013356">
    <property type="entry name" value="T2SS_GspD"/>
</dbReference>
<keyword evidence="7" id="KW-0653">Protein transport</keyword>
<feature type="chain" id="PRO_5024810384" evidence="12">
    <location>
        <begin position="19"/>
        <end position="717"/>
    </location>
</feature>
<feature type="signal peptide" evidence="12">
    <location>
        <begin position="1"/>
        <end position="18"/>
    </location>
</feature>
<comment type="similarity">
    <text evidence="2">Belongs to the bacterial secretin family. GSP D subfamily.</text>
</comment>
<evidence type="ECO:0000256" key="1">
    <source>
        <dbReference type="ARBA" id="ARBA00004442"/>
    </source>
</evidence>
<dbReference type="KEGG" id="ncu:F0U83_03515"/>
<evidence type="ECO:0000256" key="10">
    <source>
        <dbReference type="RuleBase" id="RU004004"/>
    </source>
</evidence>
<evidence type="ECO:0000259" key="14">
    <source>
        <dbReference type="Pfam" id="PF03958"/>
    </source>
</evidence>
<dbReference type="GO" id="GO:0015627">
    <property type="term" value="C:type II protein secretion system complex"/>
    <property type="evidence" value="ECO:0007669"/>
    <property type="project" value="InterPro"/>
</dbReference>
<evidence type="ECO:0000259" key="13">
    <source>
        <dbReference type="Pfam" id="PF00263"/>
    </source>
</evidence>
<organism evidence="16 17">
    <name type="scientific">Neptunomonas concharum</name>
    <dbReference type="NCBI Taxonomy" id="1031538"/>
    <lineage>
        <taxon>Bacteria</taxon>
        <taxon>Pseudomonadati</taxon>
        <taxon>Pseudomonadota</taxon>
        <taxon>Gammaproteobacteria</taxon>
        <taxon>Oceanospirillales</taxon>
        <taxon>Oceanospirillaceae</taxon>
        <taxon>Neptunomonas</taxon>
    </lineage>
</organism>
<keyword evidence="9" id="KW-0998">Cell outer membrane</keyword>
<dbReference type="PRINTS" id="PR00811">
    <property type="entry name" value="BCTERIALGSPD"/>
</dbReference>
<accession>A0A5P1R982</accession>
<keyword evidence="8" id="KW-0472">Membrane</keyword>
<keyword evidence="3 10" id="KW-0813">Transport</keyword>
<dbReference type="InterPro" id="IPR038591">
    <property type="entry name" value="NolW-like_sf"/>
</dbReference>
<evidence type="ECO:0000256" key="6">
    <source>
        <dbReference type="ARBA" id="ARBA00022729"/>
    </source>
</evidence>
<dbReference type="GO" id="GO:0015628">
    <property type="term" value="P:protein secretion by the type II secretion system"/>
    <property type="evidence" value="ECO:0007669"/>
    <property type="project" value="InterPro"/>
</dbReference>
<reference evidence="16 17" key="1">
    <citation type="journal article" date="2019" name="Biochem. Eng. J.">
        <title>Metabolic engineering of the marine bacteria Neptunomonas concharum for the production of acetoin and meso-2,3-butanediol from acetate.</title>
        <authorList>
            <person name="Li W."/>
            <person name="Pu N."/>
            <person name="Liu C.-X."/>
            <person name="Yuan Q.-P."/>
            <person name="Li Z.-J."/>
        </authorList>
    </citation>
    <scope>NUCLEOTIDE SEQUENCE [LARGE SCALE GENOMIC DNA]</scope>
    <source>
        <strain evidence="16 17">JCM17730</strain>
    </source>
</reference>
<evidence type="ECO:0000256" key="2">
    <source>
        <dbReference type="ARBA" id="ARBA00006980"/>
    </source>
</evidence>
<evidence type="ECO:0000313" key="16">
    <source>
        <dbReference type="EMBL" id="QEQ95845.1"/>
    </source>
</evidence>
<sequence length="717" mass="76707">MKKVLNIAVIALLLTGCAANEKRTSDPLEFPFDRQLSNTEPYRLMTTPLSADQTTRDVAETKQKDQPVIFKGNDRQIKLPSVRPPIKLFGEAVALNFEQAPLVDVVHAILGDMLGLDYVIEHPIAGEVTLRTRTPVPRDQLLVILESLLRSNNAVMVRDASDRIFVSSSQDINRRLPQIANAKSLGAGYSTTIISLQYIGAADMAEILKPMADENAFVRVDSTRNLLMMAGTRKQMEGWLDIVATFDVDMLKGMSVGIFPLENSSVSDIEEALSGLVGQPASAGGKDASALAGAIGSVVKVIPVERLNSILVITPRAHYLETIRTWIERLDRSPSDSLEKRLHVYPVQNTSSGHLAELLSSVYSGSTSGTKSKDSGVAPGLVKESVTSDGKESSSASSNQKASTASKVNVQLGDSTSIVADEDNNALLIYATGKEYKKIESALKKLDVVPAQVLIEASILEVTLTDDFKFGVEWAFSNGIGGGDRGTAQLGTSENAIAAILPGFSYTVANSAGNIEAVLNALAEKSLLNVISTPSVMVLDNNTATIQVGDQQPVRTGQSVSTDGNVLTSSIEYKDTGVKLAVTPSVNAGGLVTMSVEQSVTDVGTVDSATGQRSFNKRDINSRVAVRSGESVVLGGLIRENKTNSKSGVPGLHEIPVFGGLFGKTTDTGRRTELLIVITPKVLLNEEDLRSVSREMRSRIRGLELISPAITSEKSMR</sequence>
<protein>
    <submittedName>
        <fullName evidence="16">Type II secretion system protein GspD</fullName>
    </submittedName>
</protein>
<dbReference type="PANTHER" id="PTHR30332">
    <property type="entry name" value="PROBABLE GENERAL SECRETION PATHWAY PROTEIN D"/>
    <property type="match status" value="1"/>
</dbReference>
<dbReference type="NCBIfam" id="TIGR02517">
    <property type="entry name" value="type_II_gspD"/>
    <property type="match status" value="1"/>
</dbReference>
<dbReference type="InterPro" id="IPR050810">
    <property type="entry name" value="Bact_Secretion_Sys_Channel"/>
</dbReference>
<dbReference type="Gene3D" id="3.55.50.30">
    <property type="match status" value="1"/>
</dbReference>
<dbReference type="Pfam" id="PF00263">
    <property type="entry name" value="Secretin"/>
    <property type="match status" value="1"/>
</dbReference>
<keyword evidence="5" id="KW-0812">Transmembrane</keyword>
<proteinExistence type="inferred from homology"/>
<keyword evidence="6 12" id="KW-0732">Signal</keyword>
<name>A0A5P1R982_9GAMM</name>
<dbReference type="RefSeq" id="WP_138986549.1">
    <property type="nucleotide sequence ID" value="NZ_CP043869.1"/>
</dbReference>
<evidence type="ECO:0000256" key="9">
    <source>
        <dbReference type="ARBA" id="ARBA00023237"/>
    </source>
</evidence>
<dbReference type="Proteomes" id="UP000324760">
    <property type="component" value="Chromosome"/>
</dbReference>
<dbReference type="OrthoDB" id="9775455at2"/>
<evidence type="ECO:0000313" key="17">
    <source>
        <dbReference type="Proteomes" id="UP000324760"/>
    </source>
</evidence>
<evidence type="ECO:0000256" key="4">
    <source>
        <dbReference type="ARBA" id="ARBA00022452"/>
    </source>
</evidence>
<evidence type="ECO:0000256" key="12">
    <source>
        <dbReference type="SAM" id="SignalP"/>
    </source>
</evidence>
<evidence type="ECO:0000259" key="15">
    <source>
        <dbReference type="Pfam" id="PF21305"/>
    </source>
</evidence>
<dbReference type="InterPro" id="IPR001775">
    <property type="entry name" value="GspD/PilQ"/>
</dbReference>
<comment type="subcellular location">
    <subcellularLocation>
        <location evidence="1 10">Cell outer membrane</location>
    </subcellularLocation>
</comment>
<keyword evidence="4" id="KW-1134">Transmembrane beta strand</keyword>
<feature type="domain" description="Type II/III secretion system secretin-like" evidence="13">
    <location>
        <begin position="521"/>
        <end position="683"/>
    </location>
</feature>
<feature type="region of interest" description="Disordered" evidence="11">
    <location>
        <begin position="367"/>
        <end position="406"/>
    </location>
</feature>
<dbReference type="EMBL" id="CP043869">
    <property type="protein sequence ID" value="QEQ95845.1"/>
    <property type="molecule type" value="Genomic_DNA"/>
</dbReference>